<keyword evidence="13 14" id="KW-0676">Redox-active center</keyword>
<keyword evidence="4 14" id="KW-1003">Cell membrane</keyword>
<dbReference type="SUPFAM" id="SSF158442">
    <property type="entry name" value="DsbB-like"/>
    <property type="match status" value="1"/>
</dbReference>
<keyword evidence="9 14" id="KW-0560">Oxidoreductase</keyword>
<keyword evidence="7 14" id="KW-0249">Electron transport</keyword>
<evidence type="ECO:0000256" key="12">
    <source>
        <dbReference type="ARBA" id="ARBA00023186"/>
    </source>
</evidence>
<dbReference type="NCBIfam" id="NF002485">
    <property type="entry name" value="PRK01749.1"/>
    <property type="match status" value="1"/>
</dbReference>
<sequence length="201" mass="21869">MKSKSDSNRADQFSTSATPAFLFNIYRVHLMLYAFSRSRFAWALLTLGSALLFAIALFFQYGQGMAPCVMCVYQRAALAGIILAGALGWLAPKSALISSVALLGWLASAIKGVLLAKGHINYQFNPSPFTQCSTVAEFPTWLALDRWLPALFYPSGDCADVSWSWMGLSMPQWLLGIFVILAALAGLFILVRFVGRAAPSA</sequence>
<evidence type="ECO:0000256" key="10">
    <source>
        <dbReference type="ARBA" id="ARBA00023136"/>
    </source>
</evidence>
<dbReference type="HAMAP" id="MF_00286">
    <property type="entry name" value="DsbB"/>
    <property type="match status" value="1"/>
</dbReference>
<evidence type="ECO:0000256" key="15">
    <source>
        <dbReference type="SAM" id="Phobius"/>
    </source>
</evidence>
<feature type="transmembrane region" description="Helical" evidence="15">
    <location>
        <begin position="96"/>
        <end position="116"/>
    </location>
</feature>
<comment type="function">
    <text evidence="14">Required for disulfide bond formation in some periplasmic proteins. Acts by oxidizing the DsbA protein.</text>
</comment>
<keyword evidence="11 14" id="KW-1015">Disulfide bond</keyword>
<keyword evidence="8 14" id="KW-1133">Transmembrane helix</keyword>
<dbReference type="PANTHER" id="PTHR36570:SF2">
    <property type="entry name" value="DISULFIDE BOND FORMATION PROTEIN B"/>
    <property type="match status" value="1"/>
</dbReference>
<feature type="transmembrane region" description="Helical" evidence="15">
    <location>
        <begin position="173"/>
        <end position="195"/>
    </location>
</feature>
<dbReference type="Gene3D" id="1.20.1550.10">
    <property type="entry name" value="DsbB-like"/>
    <property type="match status" value="1"/>
</dbReference>
<evidence type="ECO:0000256" key="7">
    <source>
        <dbReference type="ARBA" id="ARBA00022982"/>
    </source>
</evidence>
<keyword evidence="10 14" id="KW-0472">Membrane</keyword>
<evidence type="ECO:0000256" key="6">
    <source>
        <dbReference type="ARBA" id="ARBA00022692"/>
    </source>
</evidence>
<evidence type="ECO:0000256" key="13">
    <source>
        <dbReference type="ARBA" id="ARBA00023284"/>
    </source>
</evidence>
<keyword evidence="12 14" id="KW-0143">Chaperone</keyword>
<evidence type="ECO:0000256" key="3">
    <source>
        <dbReference type="ARBA" id="ARBA00022448"/>
    </source>
</evidence>
<organism evidence="16 17">
    <name type="scientific">Oceanisphaera pacifica</name>
    <dbReference type="NCBI Taxonomy" id="2818389"/>
    <lineage>
        <taxon>Bacteria</taxon>
        <taxon>Pseudomonadati</taxon>
        <taxon>Pseudomonadota</taxon>
        <taxon>Gammaproteobacteria</taxon>
        <taxon>Aeromonadales</taxon>
        <taxon>Aeromonadaceae</taxon>
        <taxon>Oceanisphaera</taxon>
    </lineage>
</organism>
<keyword evidence="6 14" id="KW-0812">Transmembrane</keyword>
<feature type="topological domain" description="Periplasmic" evidence="14">
    <location>
        <begin position="59"/>
        <end position="76"/>
    </location>
</feature>
<protein>
    <recommendedName>
        <fullName evidence="14">Disulfide bond formation protein B</fullName>
    </recommendedName>
    <alternativeName>
        <fullName evidence="14">Disulfide oxidoreductase</fullName>
    </alternativeName>
</protein>
<feature type="disulfide bond" description="Redox-active" evidence="14">
    <location>
        <begin position="132"/>
        <end position="158"/>
    </location>
</feature>
<dbReference type="InterPro" id="IPR003752">
    <property type="entry name" value="DiS_bond_form_DsbB/BdbC"/>
</dbReference>
<dbReference type="PANTHER" id="PTHR36570">
    <property type="entry name" value="DISULFIDE BOND FORMATION PROTEIN B"/>
    <property type="match status" value="1"/>
</dbReference>
<dbReference type="Pfam" id="PF02600">
    <property type="entry name" value="DsbB"/>
    <property type="match status" value="1"/>
</dbReference>
<dbReference type="EMBL" id="JAGDFX010000007">
    <property type="protein sequence ID" value="MBO1519426.1"/>
    <property type="molecule type" value="Genomic_DNA"/>
</dbReference>
<feature type="topological domain" description="Cytoplasmic" evidence="14">
    <location>
        <begin position="1"/>
        <end position="41"/>
    </location>
</feature>
<feature type="transmembrane region" description="Helical" evidence="15">
    <location>
        <begin position="71"/>
        <end position="90"/>
    </location>
</feature>
<reference evidence="16 17" key="1">
    <citation type="submission" date="2021-03" db="EMBL/GenBank/DDBJ databases">
        <title>Oceanisphaera sp. nov., isolated from the intestine.</title>
        <authorList>
            <person name="Zhao L.-H."/>
            <person name="Shi L.-F."/>
        </authorList>
    </citation>
    <scope>NUCLEOTIDE SEQUENCE [LARGE SCALE GENOMIC DNA]</scope>
    <source>
        <strain evidence="16 17">DM8</strain>
    </source>
</reference>
<keyword evidence="17" id="KW-1185">Reference proteome</keyword>
<evidence type="ECO:0000256" key="2">
    <source>
        <dbReference type="ARBA" id="ARBA00008823"/>
    </source>
</evidence>
<comment type="caution">
    <text evidence="16">The sequence shown here is derived from an EMBL/GenBank/DDBJ whole genome shotgun (WGS) entry which is preliminary data.</text>
</comment>
<feature type="disulfide bond" description="Redox-active" evidence="14">
    <location>
        <begin position="68"/>
        <end position="71"/>
    </location>
</feature>
<keyword evidence="3 14" id="KW-0813">Transport</keyword>
<dbReference type="InterPro" id="IPR023380">
    <property type="entry name" value="DsbB-like_sf"/>
</dbReference>
<evidence type="ECO:0000256" key="4">
    <source>
        <dbReference type="ARBA" id="ARBA00022475"/>
    </source>
</evidence>
<comment type="similarity">
    <text evidence="2 14">Belongs to the DsbB family.</text>
</comment>
<accession>A0ABS3NFT3</accession>
<name>A0ABS3NFT3_9GAMM</name>
<feature type="topological domain" description="Cytoplasmic" evidence="14">
    <location>
        <begin position="192"/>
        <end position="201"/>
    </location>
</feature>
<keyword evidence="5" id="KW-0997">Cell inner membrane</keyword>
<dbReference type="Proteomes" id="UP000664882">
    <property type="component" value="Unassembled WGS sequence"/>
</dbReference>
<feature type="transmembrane region" description="Helical" evidence="15">
    <location>
        <begin position="40"/>
        <end position="59"/>
    </location>
</feature>
<evidence type="ECO:0000313" key="16">
    <source>
        <dbReference type="EMBL" id="MBO1519426.1"/>
    </source>
</evidence>
<evidence type="ECO:0000256" key="8">
    <source>
        <dbReference type="ARBA" id="ARBA00022989"/>
    </source>
</evidence>
<evidence type="ECO:0000256" key="1">
    <source>
        <dbReference type="ARBA" id="ARBA00004429"/>
    </source>
</evidence>
<dbReference type="InterPro" id="IPR022920">
    <property type="entry name" value="Disulphide_bond_form_DsbB"/>
</dbReference>
<gene>
    <name evidence="14 16" type="primary">dsbB</name>
    <name evidence="16" type="ORF">J3U76_07260</name>
</gene>
<evidence type="ECO:0000256" key="9">
    <source>
        <dbReference type="ARBA" id="ARBA00023002"/>
    </source>
</evidence>
<evidence type="ECO:0000256" key="11">
    <source>
        <dbReference type="ARBA" id="ARBA00023157"/>
    </source>
</evidence>
<comment type="caution">
    <text evidence="14">Lacks conserved residue(s) required for the propagation of feature annotation.</text>
</comment>
<evidence type="ECO:0000256" key="14">
    <source>
        <dbReference type="HAMAP-Rule" id="MF_00286"/>
    </source>
</evidence>
<comment type="subcellular location">
    <subcellularLocation>
        <location evidence="1">Cell inner membrane</location>
        <topology evidence="1">Multi-pass membrane protein</topology>
    </subcellularLocation>
    <subcellularLocation>
        <location evidence="14">Cell membrane</location>
        <topology evidence="14">Multi-pass membrane protein</topology>
    </subcellularLocation>
</comment>
<proteinExistence type="inferred from homology"/>
<dbReference type="InterPro" id="IPR050183">
    <property type="entry name" value="DsbB"/>
</dbReference>
<evidence type="ECO:0000256" key="5">
    <source>
        <dbReference type="ARBA" id="ARBA00022519"/>
    </source>
</evidence>
<feature type="topological domain" description="Periplasmic" evidence="14">
    <location>
        <begin position="118"/>
        <end position="172"/>
    </location>
</feature>
<evidence type="ECO:0000313" key="17">
    <source>
        <dbReference type="Proteomes" id="UP000664882"/>
    </source>
</evidence>